<feature type="region of interest" description="Disordered" evidence="1">
    <location>
        <begin position="61"/>
        <end position="91"/>
    </location>
</feature>
<reference evidence="3" key="1">
    <citation type="submission" date="2019-07" db="EMBL/GenBank/DDBJ databases">
        <title>De Novo Assembly of kiwifruit Actinidia rufa.</title>
        <authorList>
            <person name="Sugita-Konishi S."/>
            <person name="Sato K."/>
            <person name="Mori E."/>
            <person name="Abe Y."/>
            <person name="Kisaki G."/>
            <person name="Hamano K."/>
            <person name="Suezawa K."/>
            <person name="Otani M."/>
            <person name="Fukuda T."/>
            <person name="Manabe T."/>
            <person name="Gomi K."/>
            <person name="Tabuchi M."/>
            <person name="Akimitsu K."/>
            <person name="Kataoka I."/>
        </authorList>
    </citation>
    <scope>NUCLEOTIDE SEQUENCE [LARGE SCALE GENOMIC DNA]</scope>
    <source>
        <strain evidence="3">cv. Fuchu</strain>
    </source>
</reference>
<comment type="caution">
    <text evidence="2">The sequence shown here is derived from an EMBL/GenBank/DDBJ whole genome shotgun (WGS) entry which is preliminary data.</text>
</comment>
<keyword evidence="3" id="KW-1185">Reference proteome</keyword>
<gene>
    <name evidence="2" type="ORF">Acr_00g0076280</name>
</gene>
<feature type="region of interest" description="Disordered" evidence="1">
    <location>
        <begin position="119"/>
        <end position="139"/>
    </location>
</feature>
<feature type="compositionally biased region" description="Low complexity" evidence="1">
    <location>
        <begin position="64"/>
        <end position="91"/>
    </location>
</feature>
<accession>A0A7J0DTF8</accession>
<evidence type="ECO:0000256" key="1">
    <source>
        <dbReference type="SAM" id="MobiDB-lite"/>
    </source>
</evidence>
<feature type="compositionally biased region" description="Pro residues" evidence="1">
    <location>
        <begin position="203"/>
        <end position="215"/>
    </location>
</feature>
<dbReference type="OrthoDB" id="1706811at2759"/>
<dbReference type="EMBL" id="BJWL01000384">
    <property type="protein sequence ID" value="GFS41760.1"/>
    <property type="molecule type" value="Genomic_DNA"/>
</dbReference>
<dbReference type="Proteomes" id="UP000585474">
    <property type="component" value="Unassembled WGS sequence"/>
</dbReference>
<dbReference type="PROSITE" id="PS51257">
    <property type="entry name" value="PROKAR_LIPOPROTEIN"/>
    <property type="match status" value="1"/>
</dbReference>
<organism evidence="2 3">
    <name type="scientific">Actinidia rufa</name>
    <dbReference type="NCBI Taxonomy" id="165716"/>
    <lineage>
        <taxon>Eukaryota</taxon>
        <taxon>Viridiplantae</taxon>
        <taxon>Streptophyta</taxon>
        <taxon>Embryophyta</taxon>
        <taxon>Tracheophyta</taxon>
        <taxon>Spermatophyta</taxon>
        <taxon>Magnoliopsida</taxon>
        <taxon>eudicotyledons</taxon>
        <taxon>Gunneridae</taxon>
        <taxon>Pentapetalae</taxon>
        <taxon>asterids</taxon>
        <taxon>Ericales</taxon>
        <taxon>Actinidiaceae</taxon>
        <taxon>Actinidia</taxon>
    </lineage>
</organism>
<evidence type="ECO:0000313" key="2">
    <source>
        <dbReference type="EMBL" id="GFS41760.1"/>
    </source>
</evidence>
<protein>
    <submittedName>
        <fullName evidence="2">Uncharacterized protein</fullName>
    </submittedName>
</protein>
<dbReference type="AlphaFoldDB" id="A0A7J0DTF8"/>
<sequence>MRCHAPALAMTSAYAHMTSACDVSPSLCDVIYMTSALASCDVSPSTVMSAYLTSHVDTALATPSSRGRGSSSGSRSFSASGSQSSSGSVSRPNECTFCHATDHHLLTCPIRVRQRGPGHYRFDCSNNPTRRRDTRPQSTAAITGVSSTAFTSPTLIDDPQMGQTLGIGRRHGHVDVPADPPDDTLHVVPPPIVYPMESSSTDPAPPVLPPIPLPSDIPVLRSTRVREVPVGPKDKPKRGVN</sequence>
<feature type="region of interest" description="Disordered" evidence="1">
    <location>
        <begin position="195"/>
        <end position="217"/>
    </location>
</feature>
<evidence type="ECO:0000313" key="3">
    <source>
        <dbReference type="Proteomes" id="UP000585474"/>
    </source>
</evidence>
<name>A0A7J0DTF8_9ERIC</name>
<proteinExistence type="predicted"/>